<evidence type="ECO:0000313" key="2">
    <source>
        <dbReference type="EMBL" id="RQM15791.1"/>
    </source>
</evidence>
<name>A0A3R7W5E9_9STRA</name>
<protein>
    <submittedName>
        <fullName evidence="2">Uncharacterized protein</fullName>
    </submittedName>
</protein>
<organism evidence="2 3">
    <name type="scientific">Peronospora effusa</name>
    <dbReference type="NCBI Taxonomy" id="542832"/>
    <lineage>
        <taxon>Eukaryota</taxon>
        <taxon>Sar</taxon>
        <taxon>Stramenopiles</taxon>
        <taxon>Oomycota</taxon>
        <taxon>Peronosporomycetes</taxon>
        <taxon>Peronosporales</taxon>
        <taxon>Peronosporaceae</taxon>
        <taxon>Peronospora</taxon>
    </lineage>
</organism>
<dbReference type="Proteomes" id="UP000286097">
    <property type="component" value="Unassembled WGS sequence"/>
</dbReference>
<dbReference type="AlphaFoldDB" id="A0A3R7W5E9"/>
<proteinExistence type="predicted"/>
<reference evidence="2 3" key="1">
    <citation type="submission" date="2018-06" db="EMBL/GenBank/DDBJ databases">
        <title>Comparative genomics of downy mildews reveals potential adaptations to biotrophy.</title>
        <authorList>
            <person name="Fletcher K."/>
            <person name="Klosterman S.J."/>
            <person name="Derevnina L."/>
            <person name="Martin F."/>
            <person name="Koike S."/>
            <person name="Reyes Chin-Wo S."/>
            <person name="Mou B."/>
            <person name="Michelmore R."/>
        </authorList>
    </citation>
    <scope>NUCLEOTIDE SEQUENCE [LARGE SCALE GENOMIC DNA]</scope>
    <source>
        <strain evidence="2 3">R13</strain>
    </source>
</reference>
<gene>
    <name evidence="2" type="ORF">DD237_002432</name>
</gene>
<dbReference type="EMBL" id="QKXF01000143">
    <property type="protein sequence ID" value="RQM15791.1"/>
    <property type="molecule type" value="Genomic_DNA"/>
</dbReference>
<evidence type="ECO:0000313" key="3">
    <source>
        <dbReference type="Proteomes" id="UP000286097"/>
    </source>
</evidence>
<sequence length="357" mass="41695">MGLLKLLKELVQLVESEDKQLTLLNDWESFSNSFADELKNAKSQAFKQLLIGRIKTKDNMKTVADENLKKLLKVWKLTAEASESEPESSTKRLKAWLNNDESPDKLFTVLGIHKAVDEAANKFLISANLERWNYFMELFYDGAGHYNFEDQLKITLQPFCEDDLCMTLFLERLVILRERRNTEHKKWLNEMKEPQELYTLMEVDNEENQFVKKKLAAWITYVDAYNDLYPHRQTTLSACSPYSEEELIKMSFHGETRYPQIDISPQGTELSTKPLSGLQKYMELINARKQPNEKSVFESKLEKRINGLLNKPEMRKNAKSIERFDKLLKGPWSKKSSKRKSKSLPDGARERKRPRGD</sequence>
<accession>A0A3R7W5E9</accession>
<evidence type="ECO:0000256" key="1">
    <source>
        <dbReference type="SAM" id="MobiDB-lite"/>
    </source>
</evidence>
<feature type="region of interest" description="Disordered" evidence="1">
    <location>
        <begin position="329"/>
        <end position="357"/>
    </location>
</feature>
<dbReference type="VEuPathDB" id="FungiDB:DD237_002432"/>
<comment type="caution">
    <text evidence="2">The sequence shown here is derived from an EMBL/GenBank/DDBJ whole genome shotgun (WGS) entry which is preliminary data.</text>
</comment>